<evidence type="ECO:0000313" key="1">
    <source>
        <dbReference type="EMBL" id="AIW19607.1"/>
    </source>
</evidence>
<dbReference type="AlphaFoldDB" id="A0AAN0SCH2"/>
<dbReference type="Proteomes" id="UP000030081">
    <property type="component" value="Chromosome 1"/>
</dbReference>
<organism evidence="1 2">
    <name type="scientific">Vibrio coralliilyticus</name>
    <dbReference type="NCBI Taxonomy" id="190893"/>
    <lineage>
        <taxon>Bacteria</taxon>
        <taxon>Pseudomonadati</taxon>
        <taxon>Pseudomonadota</taxon>
        <taxon>Gammaproteobacteria</taxon>
        <taxon>Vibrionales</taxon>
        <taxon>Vibrionaceae</taxon>
        <taxon>Vibrio</taxon>
    </lineage>
</organism>
<dbReference type="KEGG" id="vcy:IX92_11375"/>
<gene>
    <name evidence="1" type="ORF">IX92_11375</name>
</gene>
<dbReference type="RefSeq" id="WP_043008928.1">
    <property type="nucleotide sequence ID" value="NZ_CP009617.1"/>
</dbReference>
<name>A0AAN0SCH2_9VIBR</name>
<protein>
    <submittedName>
        <fullName evidence="1">Uncharacterized protein</fullName>
    </submittedName>
</protein>
<proteinExistence type="predicted"/>
<sequence>MKIVLMTHVLMQEGIGESPPIASDEVCEGREQSRRMEIAVPAFNYQVEQYFKRQLTASINPQSVVEALSYTIDIVIPHRFILCVMCNSN</sequence>
<accession>A0AAN0SCH2</accession>
<evidence type="ECO:0000313" key="2">
    <source>
        <dbReference type="Proteomes" id="UP000030081"/>
    </source>
</evidence>
<dbReference type="EMBL" id="CP009617">
    <property type="protein sequence ID" value="AIW19607.1"/>
    <property type="molecule type" value="Genomic_DNA"/>
</dbReference>
<reference evidence="1 2" key="1">
    <citation type="submission" date="2014-10" db="EMBL/GenBank/DDBJ databases">
        <title>The Complete Genome Sequence for the Shellfish Pathogen Vibrio coralliilyticus RE98 Isolated from a Shellfish Hatchery.</title>
        <authorList>
            <person name="Richards G.P."/>
            <person name="Bono J.L."/>
            <person name="Watson M.A."/>
            <person name="Needleman D.S."/>
        </authorList>
    </citation>
    <scope>NUCLEOTIDE SEQUENCE [LARGE SCALE GENOMIC DNA]</scope>
    <source>
        <strain evidence="1 2">RE98</strain>
    </source>
</reference>
<keyword evidence="2" id="KW-1185">Reference proteome</keyword>